<gene>
    <name evidence="1" type="ORF">MOX91_05495</name>
</gene>
<evidence type="ECO:0000313" key="1">
    <source>
        <dbReference type="EMBL" id="MDX8415633.1"/>
    </source>
</evidence>
<dbReference type="Gene3D" id="1.25.40.20">
    <property type="entry name" value="Ankyrin repeat-containing domain"/>
    <property type="match status" value="1"/>
</dbReference>
<keyword evidence="2" id="KW-1185">Reference proteome</keyword>
<name>A0ABU4WIN8_9BACT</name>
<dbReference type="RefSeq" id="WP_370397079.1">
    <property type="nucleotide sequence ID" value="NZ_JALBUT010000005.1"/>
</dbReference>
<protein>
    <submittedName>
        <fullName evidence="1">Ankyrin repeat domain-containing protein</fullName>
    </submittedName>
</protein>
<sequence length="134" mass="15535">MAAIYFGHTHILDYLLSNGIDVHKGDRFEESLLPHAYNNLDAIKLMVEKYGADVNLPDEDNTLLHNIVSFGNFDTLKYVVENYSPNLFVKDMFGKTLLEVAQDIHTNQDNHFFKSRTKEEDLKIINYLKDKLEL</sequence>
<accession>A0ABU4WIN8</accession>
<dbReference type="InterPro" id="IPR036770">
    <property type="entry name" value="Ankyrin_rpt-contain_sf"/>
</dbReference>
<proteinExistence type="predicted"/>
<dbReference type="Proteomes" id="UP001275932">
    <property type="component" value="Unassembled WGS sequence"/>
</dbReference>
<dbReference type="EMBL" id="JALBUT010000005">
    <property type="protein sequence ID" value="MDX8415633.1"/>
    <property type="molecule type" value="Genomic_DNA"/>
</dbReference>
<dbReference type="InterPro" id="IPR002110">
    <property type="entry name" value="Ankyrin_rpt"/>
</dbReference>
<organism evidence="1 2">
    <name type="scientific">Intestinicryptomonas porci</name>
    <dbReference type="NCBI Taxonomy" id="2926320"/>
    <lineage>
        <taxon>Bacteria</taxon>
        <taxon>Pseudomonadati</taxon>
        <taxon>Verrucomicrobiota</taxon>
        <taxon>Opitutia</taxon>
        <taxon>Opitutales</taxon>
        <taxon>Intestinicryptomonaceae</taxon>
        <taxon>Intestinicryptomonas</taxon>
    </lineage>
</organism>
<dbReference type="SUPFAM" id="SSF48403">
    <property type="entry name" value="Ankyrin repeat"/>
    <property type="match status" value="1"/>
</dbReference>
<comment type="caution">
    <text evidence="1">The sequence shown here is derived from an EMBL/GenBank/DDBJ whole genome shotgun (WGS) entry which is preliminary data.</text>
</comment>
<reference evidence="1 2" key="1">
    <citation type="submission" date="2022-03" db="EMBL/GenBank/DDBJ databases">
        <title>Novel taxa within the pig intestine.</title>
        <authorList>
            <person name="Wylensek D."/>
            <person name="Bishof K."/>
            <person name="Afrizal A."/>
            <person name="Clavel T."/>
        </authorList>
    </citation>
    <scope>NUCLEOTIDE SEQUENCE [LARGE SCALE GENOMIC DNA]</scope>
    <source>
        <strain evidence="1 2">CLA-KB-P66</strain>
    </source>
</reference>
<evidence type="ECO:0000313" key="2">
    <source>
        <dbReference type="Proteomes" id="UP001275932"/>
    </source>
</evidence>
<dbReference type="Pfam" id="PF12796">
    <property type="entry name" value="Ank_2"/>
    <property type="match status" value="1"/>
</dbReference>